<dbReference type="OrthoDB" id="6730379at2759"/>
<evidence type="ECO:0000313" key="3">
    <source>
        <dbReference type="EMBL" id="CAD7646008.1"/>
    </source>
</evidence>
<evidence type="ECO:0000256" key="1">
    <source>
        <dbReference type="ARBA" id="ARBA00022884"/>
    </source>
</evidence>
<dbReference type="InterPro" id="IPR035979">
    <property type="entry name" value="RBD_domain_sf"/>
</dbReference>
<keyword evidence="5" id="KW-1185">Reference proteome</keyword>
<proteinExistence type="predicted"/>
<protein>
    <recommendedName>
        <fullName evidence="2">RRM domain-containing protein</fullName>
    </recommendedName>
</protein>
<reference evidence="4" key="1">
    <citation type="submission" date="2020-11" db="EMBL/GenBank/DDBJ databases">
        <authorList>
            <person name="Tran Van P."/>
        </authorList>
    </citation>
    <scope>NUCLEOTIDE SEQUENCE</scope>
</reference>
<dbReference type="Proteomes" id="UP000759131">
    <property type="component" value="Unassembled WGS sequence"/>
</dbReference>
<name>A0A7R9QHS1_9ACAR</name>
<dbReference type="GO" id="GO:0003723">
    <property type="term" value="F:RNA binding"/>
    <property type="evidence" value="ECO:0007669"/>
    <property type="project" value="UniProtKB-KW"/>
</dbReference>
<dbReference type="EMBL" id="CAJPIZ010035870">
    <property type="protein sequence ID" value="CAG2120861.1"/>
    <property type="molecule type" value="Genomic_DNA"/>
</dbReference>
<feature type="non-terminal residue" evidence="4">
    <location>
        <position position="1"/>
    </location>
</feature>
<evidence type="ECO:0000259" key="2">
    <source>
        <dbReference type="Pfam" id="PF00076"/>
    </source>
</evidence>
<dbReference type="EMBL" id="OC890274">
    <property type="protein sequence ID" value="CAD7646008.1"/>
    <property type="molecule type" value="Genomic_DNA"/>
</dbReference>
<accession>A0A7R9QHS1</accession>
<dbReference type="Pfam" id="PF00076">
    <property type="entry name" value="RRM_1"/>
    <property type="match status" value="1"/>
</dbReference>
<keyword evidence="1" id="KW-0694">RNA-binding</keyword>
<dbReference type="EMBL" id="OC890445">
    <property type="protein sequence ID" value="CAD7646084.1"/>
    <property type="molecule type" value="Genomic_DNA"/>
</dbReference>
<dbReference type="SUPFAM" id="SSF54928">
    <property type="entry name" value="RNA-binding domain, RBD"/>
    <property type="match status" value="1"/>
</dbReference>
<dbReference type="InterPro" id="IPR000504">
    <property type="entry name" value="RRM_dom"/>
</dbReference>
<dbReference type="EMBL" id="CAJPIZ010035699">
    <property type="protein sequence ID" value="CAG2120826.1"/>
    <property type="molecule type" value="Genomic_DNA"/>
</dbReference>
<evidence type="ECO:0000313" key="5">
    <source>
        <dbReference type="Proteomes" id="UP000759131"/>
    </source>
</evidence>
<gene>
    <name evidence="3" type="ORF">OSB1V03_LOCUS20772</name>
    <name evidence="4" type="ORF">OSB1V03_LOCUS20807</name>
</gene>
<organism evidence="4">
    <name type="scientific">Medioppia subpectinata</name>
    <dbReference type="NCBI Taxonomy" id="1979941"/>
    <lineage>
        <taxon>Eukaryota</taxon>
        <taxon>Metazoa</taxon>
        <taxon>Ecdysozoa</taxon>
        <taxon>Arthropoda</taxon>
        <taxon>Chelicerata</taxon>
        <taxon>Arachnida</taxon>
        <taxon>Acari</taxon>
        <taxon>Acariformes</taxon>
        <taxon>Sarcoptiformes</taxon>
        <taxon>Oribatida</taxon>
        <taxon>Brachypylina</taxon>
        <taxon>Oppioidea</taxon>
        <taxon>Oppiidae</taxon>
        <taxon>Medioppia</taxon>
    </lineage>
</organism>
<sequence>MNSNNRRLKRYAFIQYDDQMDALNAVLSQDGQMIAGQAI</sequence>
<dbReference type="AlphaFoldDB" id="A0A7R9QHS1"/>
<feature type="domain" description="RRM" evidence="2">
    <location>
        <begin position="4"/>
        <end position="39"/>
    </location>
</feature>
<evidence type="ECO:0000313" key="4">
    <source>
        <dbReference type="EMBL" id="CAD7646084.1"/>
    </source>
</evidence>